<dbReference type="SUPFAM" id="SSF52283">
    <property type="entry name" value="Formate/glycerate dehydrogenase catalytic domain-like"/>
    <property type="match status" value="1"/>
</dbReference>
<organism evidence="6 7">
    <name type="scientific">Pigmentiphaga kullae</name>
    <dbReference type="NCBI Taxonomy" id="151784"/>
    <lineage>
        <taxon>Bacteria</taxon>
        <taxon>Pseudomonadati</taxon>
        <taxon>Pseudomonadota</taxon>
        <taxon>Betaproteobacteria</taxon>
        <taxon>Burkholderiales</taxon>
        <taxon>Alcaligenaceae</taxon>
        <taxon>Pigmentiphaga</taxon>
    </lineage>
</organism>
<dbReference type="AlphaFoldDB" id="A0A4Q7N6K6"/>
<dbReference type="Gene3D" id="3.40.50.720">
    <property type="entry name" value="NAD(P)-binding Rossmann-like Domain"/>
    <property type="match status" value="2"/>
</dbReference>
<dbReference type="InterPro" id="IPR006139">
    <property type="entry name" value="D-isomer_2_OHA_DH_cat_dom"/>
</dbReference>
<reference evidence="6 7" key="1">
    <citation type="submission" date="2019-02" db="EMBL/GenBank/DDBJ databases">
        <title>Genomic Encyclopedia of Type Strains, Phase IV (KMG-IV): sequencing the most valuable type-strain genomes for metagenomic binning, comparative biology and taxonomic classification.</title>
        <authorList>
            <person name="Goeker M."/>
        </authorList>
    </citation>
    <scope>NUCLEOTIDE SEQUENCE [LARGE SCALE GENOMIC DNA]</scope>
    <source>
        <strain evidence="6 7">K24</strain>
    </source>
</reference>
<feature type="domain" description="S-adenosyl-L-homocysteine hydrolase NAD binding" evidence="5">
    <location>
        <begin position="131"/>
        <end position="288"/>
    </location>
</feature>
<dbReference type="InterPro" id="IPR006140">
    <property type="entry name" value="D-isomer_DH_NAD-bd"/>
</dbReference>
<dbReference type="Proteomes" id="UP000292445">
    <property type="component" value="Unassembled WGS sequence"/>
</dbReference>
<dbReference type="OrthoDB" id="9805416at2"/>
<keyword evidence="2 4" id="KW-0560">Oxidoreductase</keyword>
<accession>A0A4Q7N6K6</accession>
<dbReference type="RefSeq" id="WP_130362033.1">
    <property type="nucleotide sequence ID" value="NZ_SGXC01000004.1"/>
</dbReference>
<evidence type="ECO:0000313" key="6">
    <source>
        <dbReference type="EMBL" id="RZS76967.1"/>
    </source>
</evidence>
<dbReference type="InterPro" id="IPR050857">
    <property type="entry name" value="D-2-hydroxyacid_DH"/>
</dbReference>
<name>A0A4Q7N6K6_9BURK</name>
<dbReference type="GO" id="GO:0016616">
    <property type="term" value="F:oxidoreductase activity, acting on the CH-OH group of donors, NAD or NADP as acceptor"/>
    <property type="evidence" value="ECO:0007669"/>
    <property type="project" value="InterPro"/>
</dbReference>
<dbReference type="SUPFAM" id="SSF51735">
    <property type="entry name" value="NAD(P)-binding Rossmann-fold domains"/>
    <property type="match status" value="1"/>
</dbReference>
<dbReference type="InterPro" id="IPR015878">
    <property type="entry name" value="Ado_hCys_hydrolase_NAD-bd"/>
</dbReference>
<evidence type="ECO:0000256" key="4">
    <source>
        <dbReference type="RuleBase" id="RU003719"/>
    </source>
</evidence>
<evidence type="ECO:0000313" key="7">
    <source>
        <dbReference type="Proteomes" id="UP000292445"/>
    </source>
</evidence>
<dbReference type="Pfam" id="PF02826">
    <property type="entry name" value="2-Hacid_dh_C"/>
    <property type="match status" value="1"/>
</dbReference>
<dbReference type="GO" id="GO:0051287">
    <property type="term" value="F:NAD binding"/>
    <property type="evidence" value="ECO:0007669"/>
    <property type="project" value="InterPro"/>
</dbReference>
<dbReference type="PANTHER" id="PTHR42789:SF1">
    <property type="entry name" value="D-ISOMER SPECIFIC 2-HYDROXYACID DEHYDROGENASE FAMILY PROTEIN (AFU_ORTHOLOGUE AFUA_6G10090)"/>
    <property type="match status" value="1"/>
</dbReference>
<keyword evidence="7" id="KW-1185">Reference proteome</keyword>
<evidence type="ECO:0000259" key="5">
    <source>
        <dbReference type="SMART" id="SM00997"/>
    </source>
</evidence>
<comment type="similarity">
    <text evidence="1 4">Belongs to the D-isomer specific 2-hydroxyacid dehydrogenase family.</text>
</comment>
<dbReference type="EMBL" id="SGXC01000004">
    <property type="protein sequence ID" value="RZS76967.1"/>
    <property type="molecule type" value="Genomic_DNA"/>
</dbReference>
<gene>
    <name evidence="6" type="ORF">EV675_5690</name>
</gene>
<evidence type="ECO:0000256" key="2">
    <source>
        <dbReference type="ARBA" id="ARBA00023002"/>
    </source>
</evidence>
<keyword evidence="3" id="KW-0520">NAD</keyword>
<dbReference type="InterPro" id="IPR036291">
    <property type="entry name" value="NAD(P)-bd_dom_sf"/>
</dbReference>
<proteinExistence type="inferred from homology"/>
<comment type="caution">
    <text evidence="6">The sequence shown here is derived from an EMBL/GenBank/DDBJ whole genome shotgun (WGS) entry which is preliminary data.</text>
</comment>
<dbReference type="SMART" id="SM00997">
    <property type="entry name" value="AdoHcyase_NAD"/>
    <property type="match status" value="1"/>
</dbReference>
<sequence>MAYNVVVSARLGPYESLADLLASAGCAVSRLPVEAQHWTPELMARFCPGADAYVGMFNGIRIPAEVLEASPRLKVVTSPIIGTEHIDVARASELGIVVAHGAAAENFVGMAEASVMLIAALRKRLLAKMRTLADGVWRPAPLGGMVHGSTVGLVGFGNIGRTVARMLAPWGCRILVADPYVQAEAVRDHGAELVPLDTLLAESDTTVVLVTLTPETHHLIDAAAIATMKAGASLINVGRGGCVDEAALLAALESGRLSGAAIDTWETEPLPADHPLRGHPAVIGTGHVVGHSEELYARMPGVALENTMRALRGETPLHVRNPEVLPRWRERLAALA</sequence>
<protein>
    <submittedName>
        <fullName evidence="6">D-3-phosphoglycerate dehydrogenase/(S)-sulfolactate dehydrogenase</fullName>
    </submittedName>
</protein>
<dbReference type="Pfam" id="PF00389">
    <property type="entry name" value="2-Hacid_dh"/>
    <property type="match status" value="1"/>
</dbReference>
<evidence type="ECO:0000256" key="1">
    <source>
        <dbReference type="ARBA" id="ARBA00005854"/>
    </source>
</evidence>
<evidence type="ECO:0000256" key="3">
    <source>
        <dbReference type="ARBA" id="ARBA00023027"/>
    </source>
</evidence>
<dbReference type="PANTHER" id="PTHR42789">
    <property type="entry name" value="D-ISOMER SPECIFIC 2-HYDROXYACID DEHYDROGENASE FAMILY PROTEIN (AFU_ORTHOLOGUE AFUA_6G10090)"/>
    <property type="match status" value="1"/>
</dbReference>